<reference evidence="2" key="1">
    <citation type="submission" date="2023-07" db="EMBL/GenBank/DDBJ databases">
        <title>draft genome sequence of fig (Ficus carica).</title>
        <authorList>
            <person name="Takahashi T."/>
            <person name="Nishimura K."/>
        </authorList>
    </citation>
    <scope>NUCLEOTIDE SEQUENCE</scope>
</reference>
<evidence type="ECO:0000313" key="2">
    <source>
        <dbReference type="EMBL" id="GMN70278.1"/>
    </source>
</evidence>
<name>A0AA88JAX3_FICCA</name>
<dbReference type="EMBL" id="BTGU01001084">
    <property type="protein sequence ID" value="GMN70272.1"/>
    <property type="molecule type" value="Genomic_DNA"/>
</dbReference>
<organism evidence="2 3">
    <name type="scientific">Ficus carica</name>
    <name type="common">Common fig</name>
    <dbReference type="NCBI Taxonomy" id="3494"/>
    <lineage>
        <taxon>Eukaryota</taxon>
        <taxon>Viridiplantae</taxon>
        <taxon>Streptophyta</taxon>
        <taxon>Embryophyta</taxon>
        <taxon>Tracheophyta</taxon>
        <taxon>Spermatophyta</taxon>
        <taxon>Magnoliopsida</taxon>
        <taxon>eudicotyledons</taxon>
        <taxon>Gunneridae</taxon>
        <taxon>Pentapetalae</taxon>
        <taxon>rosids</taxon>
        <taxon>fabids</taxon>
        <taxon>Rosales</taxon>
        <taxon>Moraceae</taxon>
        <taxon>Ficeae</taxon>
        <taxon>Ficus</taxon>
    </lineage>
</organism>
<proteinExistence type="predicted"/>
<accession>A0AA88JAX3</accession>
<evidence type="ECO:0000313" key="3">
    <source>
        <dbReference type="Proteomes" id="UP001187192"/>
    </source>
</evidence>
<keyword evidence="3" id="KW-1185">Reference proteome</keyword>
<dbReference type="Proteomes" id="UP001187192">
    <property type="component" value="Unassembled WGS sequence"/>
</dbReference>
<dbReference type="EMBL" id="BTGU01001086">
    <property type="protein sequence ID" value="GMN70278.1"/>
    <property type="molecule type" value="Genomic_DNA"/>
</dbReference>
<comment type="caution">
    <text evidence="2">The sequence shown here is derived from an EMBL/GenBank/DDBJ whole genome shotgun (WGS) entry which is preliminary data.</text>
</comment>
<gene>
    <name evidence="1" type="ORF">TIFTF001_039315</name>
    <name evidence="2" type="ORF">TIFTF001_039321</name>
</gene>
<sequence length="217" mass="24195">MVWCTHTQLWSIATVVAQSQRAHSPSPRPAQLFLPRAQSRARGARSSQARNFSLARAIAAAWPQSVTPACPRDFRAELSQPQLLLQLAQREFRSMFPSQARAFWCQLQPGQSNSSSWITASLILSPSWLSTSNRLIYQPGWRICCIENPLACCIHGYILRAPQEGSARESSTYQVVERGYGWIGSSVGDGGVAARKGGRGALENKWWSRGRQRLEPR</sequence>
<protein>
    <submittedName>
        <fullName evidence="2">Uncharacterized protein</fullName>
    </submittedName>
</protein>
<dbReference type="AlphaFoldDB" id="A0AA88JAX3"/>
<evidence type="ECO:0000313" key="1">
    <source>
        <dbReference type="EMBL" id="GMN70272.1"/>
    </source>
</evidence>